<comment type="caution">
    <text evidence="9">The sequence shown here is derived from an EMBL/GenBank/DDBJ whole genome shotgun (WGS) entry which is preliminary data.</text>
</comment>
<dbReference type="Gene3D" id="3.30.460.20">
    <property type="entry name" value="CorA soluble domain-like"/>
    <property type="match status" value="1"/>
</dbReference>
<evidence type="ECO:0000256" key="1">
    <source>
        <dbReference type="ARBA" id="ARBA00004651"/>
    </source>
</evidence>
<dbReference type="InterPro" id="IPR045863">
    <property type="entry name" value="CorA_TM1_TM2"/>
</dbReference>
<feature type="transmembrane region" description="Helical" evidence="8">
    <location>
        <begin position="335"/>
        <end position="355"/>
    </location>
</feature>
<evidence type="ECO:0000256" key="3">
    <source>
        <dbReference type="ARBA" id="ARBA00022448"/>
    </source>
</evidence>
<comment type="subcellular location">
    <subcellularLocation>
        <location evidence="1">Cell membrane</location>
        <topology evidence="1">Multi-pass membrane protein</topology>
    </subcellularLocation>
</comment>
<dbReference type="Pfam" id="PF01544">
    <property type="entry name" value="CorA"/>
    <property type="match status" value="1"/>
</dbReference>
<dbReference type="GO" id="GO:0000287">
    <property type="term" value="F:magnesium ion binding"/>
    <property type="evidence" value="ECO:0007669"/>
    <property type="project" value="TreeGrafter"/>
</dbReference>
<dbReference type="Gene3D" id="1.20.58.340">
    <property type="entry name" value="Magnesium transport protein CorA, transmembrane region"/>
    <property type="match status" value="2"/>
</dbReference>
<organism evidence="9 10">
    <name type="scientific">Nocardiopsis alba</name>
    <dbReference type="NCBI Taxonomy" id="53437"/>
    <lineage>
        <taxon>Bacteria</taxon>
        <taxon>Bacillati</taxon>
        <taxon>Actinomycetota</taxon>
        <taxon>Actinomycetes</taxon>
        <taxon>Streptosporangiales</taxon>
        <taxon>Nocardiopsidaceae</taxon>
        <taxon>Nocardiopsis</taxon>
    </lineage>
</organism>
<dbReference type="GO" id="GO:0015095">
    <property type="term" value="F:magnesium ion transmembrane transporter activity"/>
    <property type="evidence" value="ECO:0007669"/>
    <property type="project" value="TreeGrafter"/>
</dbReference>
<comment type="similarity">
    <text evidence="2">Belongs to the CorA metal ion transporter (MIT) (TC 1.A.35) family.</text>
</comment>
<evidence type="ECO:0000256" key="8">
    <source>
        <dbReference type="SAM" id="Phobius"/>
    </source>
</evidence>
<keyword evidence="6 8" id="KW-1133">Transmembrane helix</keyword>
<evidence type="ECO:0000313" key="9">
    <source>
        <dbReference type="EMBL" id="MYR30789.1"/>
    </source>
</evidence>
<evidence type="ECO:0000313" key="10">
    <source>
        <dbReference type="Proteomes" id="UP000467124"/>
    </source>
</evidence>
<evidence type="ECO:0000256" key="7">
    <source>
        <dbReference type="ARBA" id="ARBA00023136"/>
    </source>
</evidence>
<evidence type="ECO:0000256" key="6">
    <source>
        <dbReference type="ARBA" id="ARBA00022989"/>
    </source>
</evidence>
<dbReference type="RefSeq" id="WP_017535185.1">
    <property type="nucleotide sequence ID" value="NZ_BAZE01000016.1"/>
</dbReference>
<dbReference type="GO" id="GO:0015087">
    <property type="term" value="F:cobalt ion transmembrane transporter activity"/>
    <property type="evidence" value="ECO:0007669"/>
    <property type="project" value="TreeGrafter"/>
</dbReference>
<evidence type="ECO:0000256" key="5">
    <source>
        <dbReference type="ARBA" id="ARBA00022692"/>
    </source>
</evidence>
<proteinExistence type="inferred from homology"/>
<dbReference type="CDD" id="cd12830">
    <property type="entry name" value="MtCorA-like"/>
    <property type="match status" value="1"/>
</dbReference>
<dbReference type="AlphaFoldDB" id="A0A7K2ILD7"/>
<evidence type="ECO:0000256" key="4">
    <source>
        <dbReference type="ARBA" id="ARBA00022475"/>
    </source>
</evidence>
<evidence type="ECO:0000256" key="2">
    <source>
        <dbReference type="ARBA" id="ARBA00009765"/>
    </source>
</evidence>
<dbReference type="PANTHER" id="PTHR46494">
    <property type="entry name" value="CORA FAMILY METAL ION TRANSPORTER (EUROFUNG)"/>
    <property type="match status" value="1"/>
</dbReference>
<protein>
    <submittedName>
        <fullName evidence="9">Magnesium and cobalt transport protein CorA</fullName>
    </submittedName>
</protein>
<name>A0A7K2ILD7_9ACTN</name>
<gene>
    <name evidence="9" type="ORF">GTW20_00550</name>
</gene>
<keyword evidence="4" id="KW-1003">Cell membrane</keyword>
<feature type="transmembrane region" description="Helical" evidence="8">
    <location>
        <begin position="304"/>
        <end position="323"/>
    </location>
</feature>
<dbReference type="GO" id="GO:0005886">
    <property type="term" value="C:plasma membrane"/>
    <property type="evidence" value="ECO:0007669"/>
    <property type="project" value="UniProtKB-SubCell"/>
</dbReference>
<dbReference type="GeneID" id="91394077"/>
<reference evidence="9 10" key="1">
    <citation type="journal article" date="2019" name="Nat. Commun.">
        <title>The antimicrobial potential of Streptomyces from insect microbiomes.</title>
        <authorList>
            <person name="Chevrette M.G."/>
            <person name="Carlson C.M."/>
            <person name="Ortega H.E."/>
            <person name="Thomas C."/>
            <person name="Ananiev G.E."/>
            <person name="Barns K.J."/>
            <person name="Book A.J."/>
            <person name="Cagnazzo J."/>
            <person name="Carlos C."/>
            <person name="Flanigan W."/>
            <person name="Grubbs K.J."/>
            <person name="Horn H.A."/>
            <person name="Hoffmann F.M."/>
            <person name="Klassen J.L."/>
            <person name="Knack J.J."/>
            <person name="Lewin G.R."/>
            <person name="McDonald B.R."/>
            <person name="Muller L."/>
            <person name="Melo W.G.P."/>
            <person name="Pinto-Tomas A.A."/>
            <person name="Schmitz A."/>
            <person name="Wendt-Pienkowski E."/>
            <person name="Wildman S."/>
            <person name="Zhao M."/>
            <person name="Zhang F."/>
            <person name="Bugni T.S."/>
            <person name="Andes D.R."/>
            <person name="Pupo M.T."/>
            <person name="Currie C.R."/>
        </authorList>
    </citation>
    <scope>NUCLEOTIDE SEQUENCE [LARGE SCALE GENOMIC DNA]</scope>
    <source>
        <strain evidence="9 10">SID5840</strain>
    </source>
</reference>
<dbReference type="PANTHER" id="PTHR46494:SF1">
    <property type="entry name" value="CORA FAMILY METAL ION TRANSPORTER (EUROFUNG)"/>
    <property type="match status" value="1"/>
</dbReference>
<dbReference type="Proteomes" id="UP000467124">
    <property type="component" value="Unassembled WGS sequence"/>
</dbReference>
<accession>A0A7K2ILD7</accession>
<dbReference type="SUPFAM" id="SSF143865">
    <property type="entry name" value="CorA soluble domain-like"/>
    <property type="match status" value="1"/>
</dbReference>
<dbReference type="InterPro" id="IPR045861">
    <property type="entry name" value="CorA_cytoplasmic_dom"/>
</dbReference>
<sequence length="361" mass="40249">MDESAPERTMALGRDGAALPVDAPPGECRIGLYREGETVRSASTLAEARAALDGDDRPMVWIEMTEPDRSQLLEASRLFDLPLLAVEDAIVAHQRPKAETYGEVLFLVLRPAEYDEDRESVRIGEIHVFATHDLVITIRHDTRTDFEGIRTRLRDDPRMAGHGVLGVVYAVLDRVVDDYAPTIAGLQDDVDEVESQVFAGEKGASRRTYRLARELILLQRAVDPLGRVLDELMVPLDRTGHGGPVIRGPHAGMRDELREHLRDVADHVTVAREHVDGFRQLLQNIMSVESSLVDRAQNEAMKKVSSWGGILVVPTLISSIYGMNIAPQSGFHWMFSWPLTLAGMALASLTLYLVFKRNDWL</sequence>
<dbReference type="SUPFAM" id="SSF144083">
    <property type="entry name" value="Magnesium transport protein CorA, transmembrane region"/>
    <property type="match status" value="1"/>
</dbReference>
<dbReference type="EMBL" id="WWHY01000001">
    <property type="protein sequence ID" value="MYR30789.1"/>
    <property type="molecule type" value="Genomic_DNA"/>
</dbReference>
<keyword evidence="7 8" id="KW-0472">Membrane</keyword>
<keyword evidence="3" id="KW-0813">Transport</keyword>
<dbReference type="InterPro" id="IPR002523">
    <property type="entry name" value="MgTranspt_CorA/ZnTranspt_ZntB"/>
</dbReference>
<dbReference type="GO" id="GO:0050897">
    <property type="term" value="F:cobalt ion binding"/>
    <property type="evidence" value="ECO:0007669"/>
    <property type="project" value="TreeGrafter"/>
</dbReference>
<keyword evidence="5 8" id="KW-0812">Transmembrane</keyword>